<sequence length="85" mass="9928">MDEDWCSHCLDIVKTKLYDEPDGAWWDCSLCGKILGDTSTRRTKEQLSKLRMEILRRTKLARNVQRLVQQSQREREVATQSAQSS</sequence>
<dbReference type="Proteomes" id="UP000828941">
    <property type="component" value="Chromosome 12"/>
</dbReference>
<keyword evidence="2" id="KW-1185">Reference proteome</keyword>
<proteinExistence type="predicted"/>
<name>A0ACB9L8B8_BAUVA</name>
<dbReference type="EMBL" id="CM039437">
    <property type="protein sequence ID" value="KAI4305808.1"/>
    <property type="molecule type" value="Genomic_DNA"/>
</dbReference>
<comment type="caution">
    <text evidence="1">The sequence shown here is derived from an EMBL/GenBank/DDBJ whole genome shotgun (WGS) entry which is preliminary data.</text>
</comment>
<reference evidence="1 2" key="1">
    <citation type="journal article" date="2022" name="DNA Res.">
        <title>Chromosomal-level genome assembly of the orchid tree Bauhinia variegata (Leguminosae; Cercidoideae) supports the allotetraploid origin hypothesis of Bauhinia.</title>
        <authorList>
            <person name="Zhong Y."/>
            <person name="Chen Y."/>
            <person name="Zheng D."/>
            <person name="Pang J."/>
            <person name="Liu Y."/>
            <person name="Luo S."/>
            <person name="Meng S."/>
            <person name="Qian L."/>
            <person name="Wei D."/>
            <person name="Dai S."/>
            <person name="Zhou R."/>
        </authorList>
    </citation>
    <scope>NUCLEOTIDE SEQUENCE [LARGE SCALE GENOMIC DNA]</scope>
    <source>
        <strain evidence="1">BV-YZ2020</strain>
    </source>
</reference>
<gene>
    <name evidence="1" type="ORF">L6164_029151</name>
</gene>
<protein>
    <submittedName>
        <fullName evidence="1">Uncharacterized protein</fullName>
    </submittedName>
</protein>
<organism evidence="1 2">
    <name type="scientific">Bauhinia variegata</name>
    <name type="common">Purple orchid tree</name>
    <name type="synonym">Phanera variegata</name>
    <dbReference type="NCBI Taxonomy" id="167791"/>
    <lineage>
        <taxon>Eukaryota</taxon>
        <taxon>Viridiplantae</taxon>
        <taxon>Streptophyta</taxon>
        <taxon>Embryophyta</taxon>
        <taxon>Tracheophyta</taxon>
        <taxon>Spermatophyta</taxon>
        <taxon>Magnoliopsida</taxon>
        <taxon>eudicotyledons</taxon>
        <taxon>Gunneridae</taxon>
        <taxon>Pentapetalae</taxon>
        <taxon>rosids</taxon>
        <taxon>fabids</taxon>
        <taxon>Fabales</taxon>
        <taxon>Fabaceae</taxon>
        <taxon>Cercidoideae</taxon>
        <taxon>Cercideae</taxon>
        <taxon>Bauhiniinae</taxon>
        <taxon>Bauhinia</taxon>
    </lineage>
</organism>
<accession>A0ACB9L8B8</accession>
<evidence type="ECO:0000313" key="2">
    <source>
        <dbReference type="Proteomes" id="UP000828941"/>
    </source>
</evidence>
<evidence type="ECO:0000313" key="1">
    <source>
        <dbReference type="EMBL" id="KAI4305808.1"/>
    </source>
</evidence>